<dbReference type="Proteomes" id="UP000249185">
    <property type="component" value="Unassembled WGS sequence"/>
</dbReference>
<dbReference type="InterPro" id="IPR007712">
    <property type="entry name" value="RelE/ParE_toxin"/>
</dbReference>
<evidence type="ECO:0000313" key="4">
    <source>
        <dbReference type="Proteomes" id="UP000249185"/>
    </source>
</evidence>
<comment type="similarity">
    <text evidence="1">Belongs to the RelE toxin family.</text>
</comment>
<reference evidence="3 4" key="1">
    <citation type="submission" date="2017-08" db="EMBL/GenBank/DDBJ databases">
        <title>Infants hospitalized years apart are colonized by the same room-sourced microbial strains.</title>
        <authorList>
            <person name="Brooks B."/>
            <person name="Olm M.R."/>
            <person name="Firek B.A."/>
            <person name="Baker R."/>
            <person name="Thomas B.C."/>
            <person name="Morowitz M.J."/>
            <person name="Banfield J.F."/>
        </authorList>
    </citation>
    <scope>NUCLEOTIDE SEQUENCE [LARGE SCALE GENOMIC DNA]</scope>
    <source>
        <strain evidence="3">S2_005_002_R2_34</strain>
    </source>
</reference>
<proteinExistence type="inferred from homology"/>
<comment type="caution">
    <text evidence="3">The sequence shown here is derived from an EMBL/GenBank/DDBJ whole genome shotgun (WGS) entry which is preliminary data.</text>
</comment>
<dbReference type="AlphaFoldDB" id="A0A2W5N4Y6"/>
<evidence type="ECO:0000256" key="2">
    <source>
        <dbReference type="ARBA" id="ARBA00022649"/>
    </source>
</evidence>
<dbReference type="Pfam" id="PF05016">
    <property type="entry name" value="ParE_toxin"/>
    <property type="match status" value="1"/>
</dbReference>
<evidence type="ECO:0000313" key="3">
    <source>
        <dbReference type="EMBL" id="PZQ48571.1"/>
    </source>
</evidence>
<gene>
    <name evidence="3" type="ORF">DI556_14010</name>
</gene>
<dbReference type="InterPro" id="IPR051803">
    <property type="entry name" value="TA_system_RelE-like_toxin"/>
</dbReference>
<name>A0A2W5N4Y6_RHOSU</name>
<dbReference type="EMBL" id="QFPW01000011">
    <property type="protein sequence ID" value="PZQ48571.1"/>
    <property type="molecule type" value="Genomic_DNA"/>
</dbReference>
<keyword evidence="2" id="KW-1277">Toxin-antitoxin system</keyword>
<sequence>MTRTVRWTRAALDDLKDQISYIATDSPAAARSVASRLRATAEALADMPTGRPGRVGGTYEKSVRKLPYIVAYALDSRGDIVILRVIHTARDWGAGRWPE</sequence>
<organism evidence="3 4">
    <name type="scientific">Rhodovulum sulfidophilum</name>
    <name type="common">Rhodobacter sulfidophilus</name>
    <dbReference type="NCBI Taxonomy" id="35806"/>
    <lineage>
        <taxon>Bacteria</taxon>
        <taxon>Pseudomonadati</taxon>
        <taxon>Pseudomonadota</taxon>
        <taxon>Alphaproteobacteria</taxon>
        <taxon>Rhodobacterales</taxon>
        <taxon>Paracoccaceae</taxon>
        <taxon>Rhodovulum</taxon>
    </lineage>
</organism>
<dbReference type="Gene3D" id="3.30.2310.20">
    <property type="entry name" value="RelE-like"/>
    <property type="match status" value="1"/>
</dbReference>
<evidence type="ECO:0000256" key="1">
    <source>
        <dbReference type="ARBA" id="ARBA00006226"/>
    </source>
</evidence>
<dbReference type="InterPro" id="IPR035093">
    <property type="entry name" value="RelE/ParE_toxin_dom_sf"/>
</dbReference>
<dbReference type="PANTHER" id="PTHR33755">
    <property type="entry name" value="TOXIN PARE1-RELATED"/>
    <property type="match status" value="1"/>
</dbReference>
<dbReference type="PANTHER" id="PTHR33755:SF6">
    <property type="entry name" value="PLASMID STABILIZATION SYSTEM PROTEIN"/>
    <property type="match status" value="1"/>
</dbReference>
<accession>A0A2W5N4Y6</accession>
<protein>
    <submittedName>
        <fullName evidence="3">Type II toxin-antitoxin system RelE/ParE family toxin</fullName>
    </submittedName>
</protein>